<organism evidence="1">
    <name type="scientific">Leviviridae sp</name>
    <dbReference type="NCBI Taxonomy" id="2027243"/>
    <lineage>
        <taxon>Viruses</taxon>
        <taxon>Riboviria</taxon>
        <taxon>Orthornavirae</taxon>
        <taxon>Lenarviricota</taxon>
        <taxon>Leviviricetes</taxon>
        <taxon>Norzivirales</taxon>
        <taxon>Fiersviridae</taxon>
    </lineage>
</organism>
<protein>
    <submittedName>
        <fullName evidence="1">Uncharacterized protein</fullName>
    </submittedName>
</protein>
<sequence length="122" mass="13732">MLNISTASGVPLSCAFWRGADEQTLHFSLSKLNRTVCQWNFFAHSEQKRTIDQLQDVSNVLRRAGVSRFEVFCVFQTLMDEADAGTKALSKSLGNVLAASDWIRGYYSEMIDSSLLKDRNDC</sequence>
<reference evidence="1" key="1">
    <citation type="submission" date="2019-05" db="EMBL/GenBank/DDBJ databases">
        <title>Metatranscriptomic reconstruction reveals RNA viruses with the potential to shape carbon cycling in soil.</title>
        <authorList>
            <person name="Starr E.P."/>
            <person name="Nuccio E."/>
            <person name="Pett-Ridge J."/>
            <person name="Banfield J.F."/>
            <person name="Firestone M.K."/>
        </authorList>
    </citation>
    <scope>NUCLEOTIDE SEQUENCE</scope>
    <source>
        <strain evidence="1">H1_Rhizo_25_scaffold_2102_e_2141</strain>
    </source>
</reference>
<proteinExistence type="predicted"/>
<evidence type="ECO:0000313" key="1">
    <source>
        <dbReference type="EMBL" id="QDH89139.1"/>
    </source>
</evidence>
<dbReference type="EMBL" id="MN034628">
    <property type="protein sequence ID" value="QDH89139.1"/>
    <property type="molecule type" value="Genomic_RNA"/>
</dbReference>
<gene>
    <name evidence="1" type="ORF">H1Rhizo252102e2141_000003</name>
</gene>
<accession>A0A514D6A8</accession>
<name>A0A514D6A8_9VIRU</name>